<evidence type="ECO:0000256" key="5">
    <source>
        <dbReference type="ARBA" id="ARBA00023136"/>
    </source>
</evidence>
<accession>A0A4R3J9C9</accession>
<evidence type="ECO:0000313" key="8">
    <source>
        <dbReference type="Proteomes" id="UP000295304"/>
    </source>
</evidence>
<dbReference type="Proteomes" id="UP000295304">
    <property type="component" value="Unassembled WGS sequence"/>
</dbReference>
<dbReference type="Pfam" id="PF01810">
    <property type="entry name" value="LysE"/>
    <property type="match status" value="1"/>
</dbReference>
<keyword evidence="3 6" id="KW-0812">Transmembrane</keyword>
<reference evidence="7 8" key="1">
    <citation type="submission" date="2019-03" db="EMBL/GenBank/DDBJ databases">
        <title>Genomic Encyclopedia of Type Strains, Phase IV (KMG-IV): sequencing the most valuable type-strain genomes for metagenomic binning, comparative biology and taxonomic classification.</title>
        <authorList>
            <person name="Goeker M."/>
        </authorList>
    </citation>
    <scope>NUCLEOTIDE SEQUENCE [LARGE SCALE GENOMIC DNA]</scope>
    <source>
        <strain evidence="7 8">DSM 101688</strain>
    </source>
</reference>
<sequence>MTWQTWIAFVSVVSALVALPGPAVLMALNLGARNGYRGAAPAIVGNISGLAIMIAASALGIGGLMKTSAMAFMALKIAGGAYLIYLGVKMIRAKERNTPRPITATVKPVGPARRYVEGVGVALSNPKAILFCAALFPQFLNSNASAWPQLLILGATMMSLSFIGLSMYAALAKSVAKKTRAGTSKIYERISGALFIALGIGIALSRR</sequence>
<protein>
    <submittedName>
        <fullName evidence="7">Threonine/homoserine/homoserine lactone efflux protein</fullName>
    </submittedName>
</protein>
<comment type="subcellular location">
    <subcellularLocation>
        <location evidence="1">Cell membrane</location>
        <topology evidence="1">Multi-pass membrane protein</topology>
    </subcellularLocation>
</comment>
<proteinExistence type="predicted"/>
<organism evidence="7 8">
    <name type="scientific">Varunaivibrio sulfuroxidans</name>
    <dbReference type="NCBI Taxonomy" id="1773489"/>
    <lineage>
        <taxon>Bacteria</taxon>
        <taxon>Pseudomonadati</taxon>
        <taxon>Pseudomonadota</taxon>
        <taxon>Alphaproteobacteria</taxon>
        <taxon>Rhodospirillales</taxon>
        <taxon>Magnetovibrionaceae</taxon>
        <taxon>Varunaivibrio</taxon>
    </lineage>
</organism>
<feature type="transmembrane region" description="Helical" evidence="6">
    <location>
        <begin position="6"/>
        <end position="28"/>
    </location>
</feature>
<feature type="transmembrane region" description="Helical" evidence="6">
    <location>
        <begin position="69"/>
        <end position="88"/>
    </location>
</feature>
<dbReference type="OrthoDB" id="9804822at2"/>
<dbReference type="GO" id="GO:0005886">
    <property type="term" value="C:plasma membrane"/>
    <property type="evidence" value="ECO:0007669"/>
    <property type="project" value="UniProtKB-SubCell"/>
</dbReference>
<keyword evidence="5 6" id="KW-0472">Membrane</keyword>
<dbReference type="AlphaFoldDB" id="A0A4R3J9C9"/>
<dbReference type="PIRSF" id="PIRSF006324">
    <property type="entry name" value="LeuE"/>
    <property type="match status" value="1"/>
</dbReference>
<dbReference type="EMBL" id="SLZW01000005">
    <property type="protein sequence ID" value="TCS62478.1"/>
    <property type="molecule type" value="Genomic_DNA"/>
</dbReference>
<feature type="transmembrane region" description="Helical" evidence="6">
    <location>
        <begin position="186"/>
        <end position="204"/>
    </location>
</feature>
<keyword evidence="8" id="KW-1185">Reference proteome</keyword>
<dbReference type="GO" id="GO:0015171">
    <property type="term" value="F:amino acid transmembrane transporter activity"/>
    <property type="evidence" value="ECO:0007669"/>
    <property type="project" value="TreeGrafter"/>
</dbReference>
<dbReference type="PANTHER" id="PTHR30086">
    <property type="entry name" value="ARGININE EXPORTER PROTEIN ARGO"/>
    <property type="match status" value="1"/>
</dbReference>
<feature type="transmembrane region" description="Helical" evidence="6">
    <location>
        <begin position="150"/>
        <end position="171"/>
    </location>
</feature>
<evidence type="ECO:0000256" key="2">
    <source>
        <dbReference type="ARBA" id="ARBA00022475"/>
    </source>
</evidence>
<evidence type="ECO:0000256" key="6">
    <source>
        <dbReference type="SAM" id="Phobius"/>
    </source>
</evidence>
<feature type="transmembrane region" description="Helical" evidence="6">
    <location>
        <begin position="40"/>
        <end position="63"/>
    </location>
</feature>
<keyword evidence="2" id="KW-1003">Cell membrane</keyword>
<name>A0A4R3J9C9_9PROT</name>
<evidence type="ECO:0000313" key="7">
    <source>
        <dbReference type="EMBL" id="TCS62478.1"/>
    </source>
</evidence>
<dbReference type="RefSeq" id="WP_132938937.1">
    <property type="nucleotide sequence ID" value="NZ_CP119676.1"/>
</dbReference>
<evidence type="ECO:0000256" key="4">
    <source>
        <dbReference type="ARBA" id="ARBA00022989"/>
    </source>
</evidence>
<evidence type="ECO:0000256" key="3">
    <source>
        <dbReference type="ARBA" id="ARBA00022692"/>
    </source>
</evidence>
<dbReference type="InterPro" id="IPR001123">
    <property type="entry name" value="LeuE-type"/>
</dbReference>
<evidence type="ECO:0000256" key="1">
    <source>
        <dbReference type="ARBA" id="ARBA00004651"/>
    </source>
</evidence>
<dbReference type="PANTHER" id="PTHR30086:SF20">
    <property type="entry name" value="ARGININE EXPORTER PROTEIN ARGO-RELATED"/>
    <property type="match status" value="1"/>
</dbReference>
<comment type="caution">
    <text evidence="7">The sequence shown here is derived from an EMBL/GenBank/DDBJ whole genome shotgun (WGS) entry which is preliminary data.</text>
</comment>
<gene>
    <name evidence="7" type="ORF">EDD55_10523</name>
</gene>
<keyword evidence="4 6" id="KW-1133">Transmembrane helix</keyword>